<keyword evidence="1" id="KW-0472">Membrane</keyword>
<reference evidence="2" key="1">
    <citation type="submission" date="2020-02" db="EMBL/GenBank/DDBJ databases">
        <authorList>
            <person name="Meier V. D."/>
        </authorList>
    </citation>
    <scope>NUCLEOTIDE SEQUENCE</scope>
    <source>
        <strain evidence="2">AVDCRST_MAG10</strain>
    </source>
</reference>
<evidence type="ECO:0000256" key="1">
    <source>
        <dbReference type="SAM" id="Phobius"/>
    </source>
</evidence>
<keyword evidence="1" id="KW-1133">Transmembrane helix</keyword>
<proteinExistence type="predicted"/>
<keyword evidence="1" id="KW-0812">Transmembrane</keyword>
<dbReference type="PANTHER" id="PTHR36974:SF1">
    <property type="entry name" value="DOXX FAMILY MEMBRANE PROTEIN"/>
    <property type="match status" value="1"/>
</dbReference>
<protein>
    <recommendedName>
        <fullName evidence="3">DoxX family membrane protein</fullName>
    </recommendedName>
</protein>
<name>A0A6J4J9Q1_9ACTN</name>
<feature type="transmembrane region" description="Helical" evidence="1">
    <location>
        <begin position="87"/>
        <end position="108"/>
    </location>
</feature>
<accession>A0A6J4J9Q1</accession>
<evidence type="ECO:0008006" key="3">
    <source>
        <dbReference type="Google" id="ProtNLM"/>
    </source>
</evidence>
<organism evidence="2">
    <name type="scientific">uncultured Acidimicrobiales bacterium</name>
    <dbReference type="NCBI Taxonomy" id="310071"/>
    <lineage>
        <taxon>Bacteria</taxon>
        <taxon>Bacillati</taxon>
        <taxon>Actinomycetota</taxon>
        <taxon>Acidimicrobiia</taxon>
        <taxon>Acidimicrobiales</taxon>
        <taxon>environmental samples</taxon>
    </lineage>
</organism>
<dbReference type="PANTHER" id="PTHR36974">
    <property type="entry name" value="MEMBRANE PROTEIN-RELATED"/>
    <property type="match status" value="1"/>
</dbReference>
<evidence type="ECO:0000313" key="2">
    <source>
        <dbReference type="EMBL" id="CAA9274315.1"/>
    </source>
</evidence>
<feature type="transmembrane region" description="Helical" evidence="1">
    <location>
        <begin position="56"/>
        <end position="80"/>
    </location>
</feature>
<sequence>MIFLLVLAIATAAALLALRGRAPRTAARWGLGIAMVVAGVAHLANPTPFEQHLPEWVPAAGALIAATGIIEIALGIGLTVVRSRRRLVGMATAAYLAAVFPANVYVAVAGIDVDGQPGGIYPWLRLPFQALFIAWALWSTAEPSAPAEEPFVDEHPRATANG</sequence>
<gene>
    <name evidence="2" type="ORF">AVDCRST_MAG10-3492</name>
</gene>
<dbReference type="EMBL" id="CADCTB010000210">
    <property type="protein sequence ID" value="CAA9274315.1"/>
    <property type="molecule type" value="Genomic_DNA"/>
</dbReference>
<dbReference type="AlphaFoldDB" id="A0A6J4J9Q1"/>